<evidence type="ECO:0000256" key="1">
    <source>
        <dbReference type="SAM" id="MobiDB-lite"/>
    </source>
</evidence>
<sequence length="229" mass="25071">MSSGAPPNIGGGGPPPPAVLALPHGMVVVGDEAVQRAVVLRLGVNFRATVCSDINAAVEMLLQRMKELDFVVISEELIIGSSRPEIMKLLREETGLRLLVLRNEGGNEYSFVPIVRRSDTVCIEVSHASSTRLPAASPHDGSNGSTAAAIASSVRRTTNGRKHRRRAEKVIGTQGHDAGEQSSQHRQRKKRFIWTPELSKIFKEIYEELLLTGISNEYLYHAYYISTLG</sequence>
<gene>
    <name evidence="2" type="primary">B1153F04.30</name>
</gene>
<feature type="region of interest" description="Disordered" evidence="1">
    <location>
        <begin position="153"/>
        <end position="189"/>
    </location>
</feature>
<dbReference type="AlphaFoldDB" id="Q656R0"/>
<dbReference type="Proteomes" id="UP000817658">
    <property type="component" value="Chromosome 1"/>
</dbReference>
<dbReference type="EMBL" id="AP003414">
    <property type="protein sequence ID" value="BAD45207.1"/>
    <property type="molecule type" value="Genomic_DNA"/>
</dbReference>
<proteinExistence type="predicted"/>
<evidence type="ECO:0000313" key="2">
    <source>
        <dbReference type="EMBL" id="BAD45207.1"/>
    </source>
</evidence>
<reference evidence="2" key="1">
    <citation type="journal article" date="2002" name="Nature">
        <title>The genome sequence and structure of rice chromosome 1.</title>
        <authorList>
            <person name="Sasaki T."/>
            <person name="Matsumoto T."/>
            <person name="Yamamoto K."/>
            <person name="Sakata K."/>
            <person name="Baba T."/>
            <person name="Katayose Y."/>
            <person name="Wu J."/>
            <person name="Niimura Y."/>
            <person name="Cheng Z."/>
            <person name="Nagamura Y."/>
            <person name="Antonio B.A."/>
            <person name="Kanamori H."/>
            <person name="Hosokawa S."/>
            <person name="Masukawa M."/>
            <person name="Arikawa K."/>
            <person name="Chiden Y."/>
            <person name="Hayashi M."/>
            <person name="Okamoto M."/>
            <person name="Ando T."/>
            <person name="Aoki H."/>
            <person name="Arita K."/>
            <person name="Hamada M."/>
            <person name="Harada C."/>
            <person name="Hijishita S."/>
            <person name="Honda M."/>
            <person name="Ichikawa Y."/>
            <person name="Idonuma A."/>
            <person name="Iijima M."/>
            <person name="Ikeda M."/>
            <person name="Ikeno M."/>
            <person name="Itoh S."/>
            <person name="Itoh T."/>
            <person name="Itoh Y."/>
            <person name="Itoh Y."/>
            <person name="Iwabuchi A."/>
            <person name="Kamiya K."/>
            <person name="Karasawa W."/>
            <person name="Katagiri S."/>
            <person name="Kikuta A."/>
            <person name="Kobayashi N."/>
            <person name="Kono I."/>
            <person name="Machita K."/>
            <person name="Maehara T."/>
            <person name="Mizuno H."/>
            <person name="Mizubayashi T."/>
            <person name="Mukai Y."/>
            <person name="Nagasaki H."/>
            <person name="Nakashima M."/>
            <person name="Nakama Y."/>
            <person name="Nakamichi Y."/>
            <person name="Nakamura M."/>
            <person name="Namiki N."/>
            <person name="Negishi M."/>
            <person name="Ohta I."/>
            <person name="Ono N."/>
            <person name="Saji S."/>
            <person name="Sakai K."/>
            <person name="Shibata M."/>
            <person name="Shimokawa T."/>
            <person name="Shomura A."/>
            <person name="Song J."/>
            <person name="Takazaki Y."/>
            <person name="Terasawa K."/>
            <person name="Tsuji K."/>
            <person name="Waki K."/>
            <person name="Yamagata H."/>
            <person name="Yamane H."/>
            <person name="Yoshiki S."/>
            <person name="Yoshihara R."/>
            <person name="Yukawa K."/>
            <person name="Zhong H."/>
            <person name="Iwama H."/>
            <person name="Endo T."/>
            <person name="Ito H."/>
            <person name="Hahn J.H."/>
            <person name="Kim H.I."/>
            <person name="Eun M.Y."/>
            <person name="Yano M."/>
            <person name="Jiang J."/>
            <person name="Gojobori T."/>
        </authorList>
    </citation>
    <scope>NUCLEOTIDE SEQUENCE [LARGE SCALE GENOMIC DNA]</scope>
</reference>
<organism evidence="2">
    <name type="scientific">Oryza sativa subsp. japonica</name>
    <name type="common">Rice</name>
    <dbReference type="NCBI Taxonomy" id="39947"/>
    <lineage>
        <taxon>Eukaryota</taxon>
        <taxon>Viridiplantae</taxon>
        <taxon>Streptophyta</taxon>
        <taxon>Embryophyta</taxon>
        <taxon>Tracheophyta</taxon>
        <taxon>Spermatophyta</taxon>
        <taxon>Magnoliopsida</taxon>
        <taxon>Liliopsida</taxon>
        <taxon>Poales</taxon>
        <taxon>Poaceae</taxon>
        <taxon>BOP clade</taxon>
        <taxon>Oryzoideae</taxon>
        <taxon>Oryzeae</taxon>
        <taxon>Oryzinae</taxon>
        <taxon>Oryza</taxon>
        <taxon>Oryza sativa</taxon>
    </lineage>
</organism>
<protein>
    <submittedName>
        <fullName evidence="2">Uncharacterized protein</fullName>
    </submittedName>
</protein>
<accession>Q656R0</accession>
<name>Q656R0_ORYSJ</name>
<feature type="compositionally biased region" description="Basic residues" evidence="1">
    <location>
        <begin position="158"/>
        <end position="167"/>
    </location>
</feature>